<proteinExistence type="predicted"/>
<evidence type="ECO:0000313" key="3">
    <source>
        <dbReference type="EMBL" id="SER22219.1"/>
    </source>
</evidence>
<evidence type="ECO:0000313" key="4">
    <source>
        <dbReference type="Proteomes" id="UP000199352"/>
    </source>
</evidence>
<sequence>MKRTSLAAVIGLAALTAGCTGTAGTPQPGPTSGGTATNTSTAASGLGSLKPCDLLTQAEVTALGLEFPGEAQKLGAADTCYWKVSGNGGLSAGIRTEAGLKDLSITGDKKSDVKVGKFDAVKAEGFEGAKNSCALWIAVTGNSTISVISGLDLTSEDTAAACDRAAKAADDIVAKLP</sequence>
<dbReference type="OrthoDB" id="3699711at2"/>
<gene>
    <name evidence="3" type="ORF">SAMN05216188_10926</name>
</gene>
<feature type="region of interest" description="Disordered" evidence="1">
    <location>
        <begin position="21"/>
        <end position="40"/>
    </location>
</feature>
<name>A0A1H9MFD7_9PSEU</name>
<evidence type="ECO:0000256" key="1">
    <source>
        <dbReference type="SAM" id="MobiDB-lite"/>
    </source>
</evidence>
<feature type="signal peptide" evidence="2">
    <location>
        <begin position="1"/>
        <end position="23"/>
    </location>
</feature>
<dbReference type="RefSeq" id="WP_089952792.1">
    <property type="nucleotide sequence ID" value="NZ_FOFR01000009.1"/>
</dbReference>
<evidence type="ECO:0000256" key="2">
    <source>
        <dbReference type="SAM" id="SignalP"/>
    </source>
</evidence>
<accession>A0A1H9MFD7</accession>
<dbReference type="Pfam" id="PF12079">
    <property type="entry name" value="DUF3558"/>
    <property type="match status" value="1"/>
</dbReference>
<dbReference type="Proteomes" id="UP000199352">
    <property type="component" value="Unassembled WGS sequence"/>
</dbReference>
<protein>
    <recommendedName>
        <fullName evidence="5">DUF3558 domain-containing protein</fullName>
    </recommendedName>
</protein>
<dbReference type="AlphaFoldDB" id="A0A1H9MFD7"/>
<reference evidence="4" key="1">
    <citation type="submission" date="2016-10" db="EMBL/GenBank/DDBJ databases">
        <authorList>
            <person name="Varghese N."/>
            <person name="Submissions S."/>
        </authorList>
    </citation>
    <scope>NUCLEOTIDE SEQUENCE [LARGE SCALE GENOMIC DNA]</scope>
    <source>
        <strain evidence="4">CGMCC 4.3525</strain>
    </source>
</reference>
<keyword evidence="2" id="KW-0732">Signal</keyword>
<dbReference type="EMBL" id="FOFR01000009">
    <property type="protein sequence ID" value="SER22219.1"/>
    <property type="molecule type" value="Genomic_DNA"/>
</dbReference>
<dbReference type="InterPro" id="IPR024520">
    <property type="entry name" value="DUF3558"/>
</dbReference>
<dbReference type="PROSITE" id="PS51257">
    <property type="entry name" value="PROKAR_LIPOPROTEIN"/>
    <property type="match status" value="1"/>
</dbReference>
<evidence type="ECO:0008006" key="5">
    <source>
        <dbReference type="Google" id="ProtNLM"/>
    </source>
</evidence>
<dbReference type="STRING" id="402600.SAMN05216188_10926"/>
<feature type="chain" id="PRO_5011582812" description="DUF3558 domain-containing protein" evidence="2">
    <location>
        <begin position="24"/>
        <end position="177"/>
    </location>
</feature>
<keyword evidence="4" id="KW-1185">Reference proteome</keyword>
<organism evidence="3 4">
    <name type="scientific">Lentzea xinjiangensis</name>
    <dbReference type="NCBI Taxonomy" id="402600"/>
    <lineage>
        <taxon>Bacteria</taxon>
        <taxon>Bacillati</taxon>
        <taxon>Actinomycetota</taxon>
        <taxon>Actinomycetes</taxon>
        <taxon>Pseudonocardiales</taxon>
        <taxon>Pseudonocardiaceae</taxon>
        <taxon>Lentzea</taxon>
    </lineage>
</organism>